<reference evidence="1 2" key="1">
    <citation type="submission" date="2019-06" db="EMBL/GenBank/DDBJ databases">
        <title>Whole genome shotgun sequence of Vibrio comitans NBRC 102076.</title>
        <authorList>
            <person name="Hosoyama A."/>
            <person name="Uohara A."/>
            <person name="Ohji S."/>
            <person name="Ichikawa N."/>
        </authorList>
    </citation>
    <scope>NUCLEOTIDE SEQUENCE [LARGE SCALE GENOMIC DNA]</scope>
    <source>
        <strain evidence="1 2">NBRC 102076</strain>
    </source>
</reference>
<comment type="caution">
    <text evidence="1">The sequence shown here is derived from an EMBL/GenBank/DDBJ whole genome shotgun (WGS) entry which is preliminary data.</text>
</comment>
<evidence type="ECO:0000313" key="2">
    <source>
        <dbReference type="Proteomes" id="UP000318242"/>
    </source>
</evidence>
<gene>
    <name evidence="1" type="ORF">VCO01S_19970</name>
</gene>
<accession>A0A4Y3IPN3</accession>
<dbReference type="EMBL" id="BJLH01000008">
    <property type="protein sequence ID" value="GEA60804.1"/>
    <property type="molecule type" value="Genomic_DNA"/>
</dbReference>
<protein>
    <submittedName>
        <fullName evidence="1">Uncharacterized protein</fullName>
    </submittedName>
</protein>
<dbReference type="Proteomes" id="UP000318242">
    <property type="component" value="Unassembled WGS sequence"/>
</dbReference>
<dbReference type="AlphaFoldDB" id="A0A4Y3IPN3"/>
<evidence type="ECO:0000313" key="1">
    <source>
        <dbReference type="EMBL" id="GEA60804.1"/>
    </source>
</evidence>
<name>A0A4Y3IPN3_9VIBR</name>
<keyword evidence="2" id="KW-1185">Reference proteome</keyword>
<proteinExistence type="predicted"/>
<dbReference type="RefSeq" id="WP_167495361.1">
    <property type="nucleotide sequence ID" value="NZ_BJLH01000008.1"/>
</dbReference>
<sequence length="58" mass="6776">MCCSLSAFFQELLIEALLSPLLDYDKKHRLHGSHRTELRNIASSFPMKMLVDFLVVYF</sequence>
<organism evidence="1 2">
    <name type="scientific">Vibrio comitans NBRC 102076</name>
    <dbReference type="NCBI Taxonomy" id="1219078"/>
    <lineage>
        <taxon>Bacteria</taxon>
        <taxon>Pseudomonadati</taxon>
        <taxon>Pseudomonadota</taxon>
        <taxon>Gammaproteobacteria</taxon>
        <taxon>Vibrionales</taxon>
        <taxon>Vibrionaceae</taxon>
        <taxon>Vibrio</taxon>
    </lineage>
</organism>